<name>A0ABX2ZL65_9BACI</name>
<proteinExistence type="predicted"/>
<evidence type="ECO:0000259" key="1">
    <source>
        <dbReference type="Pfam" id="PF14266"/>
    </source>
</evidence>
<reference evidence="2 3" key="1">
    <citation type="submission" date="2016-07" db="EMBL/GenBank/DDBJ databases">
        <authorList>
            <person name="Townsley L."/>
            <person name="Shank E.A."/>
        </authorList>
    </citation>
    <scope>NUCLEOTIDE SEQUENCE [LARGE SCALE GENOMIC DNA]</scope>
    <source>
        <strain evidence="2 3">CH01</strain>
    </source>
</reference>
<keyword evidence="3" id="KW-1185">Reference proteome</keyword>
<dbReference type="InterPro" id="IPR025647">
    <property type="entry name" value="YceG_bac"/>
</dbReference>
<protein>
    <recommendedName>
        <fullName evidence="1">Putative component of 'biosynthetic module' domain-containing protein</fullName>
    </recommendedName>
</protein>
<comment type="caution">
    <text evidence="2">The sequence shown here is derived from an EMBL/GenBank/DDBJ whole genome shotgun (WGS) entry which is preliminary data.</text>
</comment>
<dbReference type="Proteomes" id="UP000094580">
    <property type="component" value="Unassembled WGS sequence"/>
</dbReference>
<organism evidence="2 3">
    <name type="scientific">Gottfriedia luciferensis</name>
    <dbReference type="NCBI Taxonomy" id="178774"/>
    <lineage>
        <taxon>Bacteria</taxon>
        <taxon>Bacillati</taxon>
        <taxon>Bacillota</taxon>
        <taxon>Bacilli</taxon>
        <taxon>Bacillales</taxon>
        <taxon>Bacillaceae</taxon>
        <taxon>Gottfriedia</taxon>
    </lineage>
</organism>
<accession>A0ABX2ZL65</accession>
<gene>
    <name evidence="2" type="ORF">BED47_11340</name>
</gene>
<dbReference type="Pfam" id="PF14266">
    <property type="entry name" value="YceG_bac"/>
    <property type="match status" value="2"/>
</dbReference>
<dbReference type="RefSeq" id="WP_069034882.1">
    <property type="nucleotide sequence ID" value="NZ_MDKC01000034.1"/>
</dbReference>
<evidence type="ECO:0000313" key="3">
    <source>
        <dbReference type="Proteomes" id="UP000094580"/>
    </source>
</evidence>
<feature type="domain" description="Putative component of 'biosynthetic module'" evidence="1">
    <location>
        <begin position="12"/>
        <end position="265"/>
    </location>
</feature>
<evidence type="ECO:0000313" key="2">
    <source>
        <dbReference type="EMBL" id="ODG90465.1"/>
    </source>
</evidence>
<dbReference type="EMBL" id="MDKC01000034">
    <property type="protein sequence ID" value="ODG90465.1"/>
    <property type="molecule type" value="Genomic_DNA"/>
</dbReference>
<feature type="domain" description="Putative component of 'biosynthetic module'" evidence="1">
    <location>
        <begin position="288"/>
        <end position="507"/>
    </location>
</feature>
<sequence>MSAINPKAIDINQHEWLSILKQPLKLRQSYQVEGETIQFNQIAWRILGTNIDEDEYFENLYELAHDESLNVILLSDDLNKTISNDMLQAVQRIVTINTAENGLSVNRLIAFLEGERLIPKHENQNIHIHIREQIKSVLSTFKDSQKNGFLDSNFRRIIVDLVKWLHNHVNEWIEGFPNRSPLILWYGDTTLSESYFLYLLILLGFDVAIFHPEGKDLLAHLLGTNSDGIKILPSTTSLVPFPLEKPVRKSTVAHRATKEIEKLLHTEDSLLFKPWQFRNYAPRSITLKTTFDELFILHKERAMLRPNFQVKDNSVEIPVFFMKILGVTKNHREYWEKVGQLTESSLTLKIDKFPFTQLVKGNQQYHYQNALGRDGLLDPHKMLASNWWRYKELPSGLQFGLASAISRYVDRANIKLLPNETKAQTQLFLFSQSMNIPNEILRLLQQFDYTQQVPKLIIYNTERDGELNRNDAALLLLLNEFGVDLVLLNPTGQNDIELFVDDKLFDSHWLDEVTFDTEFQVLRASGQSLIKNLFRKIVK</sequence>